<evidence type="ECO:0000256" key="1">
    <source>
        <dbReference type="ARBA" id="ARBA00022801"/>
    </source>
</evidence>
<dbReference type="Pfam" id="PF07687">
    <property type="entry name" value="M20_dimer"/>
    <property type="match status" value="1"/>
</dbReference>
<evidence type="ECO:0000313" key="4">
    <source>
        <dbReference type="EMBL" id="RVU25920.1"/>
    </source>
</evidence>
<dbReference type="FunFam" id="3.30.70.360:FF:000001">
    <property type="entry name" value="N-acetyldiaminopimelate deacetylase"/>
    <property type="match status" value="1"/>
</dbReference>
<dbReference type="EMBL" id="SACY01000002">
    <property type="protein sequence ID" value="RVU25920.1"/>
    <property type="molecule type" value="Genomic_DNA"/>
</dbReference>
<dbReference type="InterPro" id="IPR036264">
    <property type="entry name" value="Bact_exopeptidase_dim_dom"/>
</dbReference>
<feature type="domain" description="Peptidase M20 dimerisation" evidence="3">
    <location>
        <begin position="194"/>
        <end position="284"/>
    </location>
</feature>
<feature type="binding site" evidence="2">
    <location>
        <position position="108"/>
    </location>
    <ligand>
        <name>Mn(2+)</name>
        <dbReference type="ChEBI" id="CHEBI:29035"/>
        <label>2</label>
    </ligand>
</feature>
<dbReference type="RefSeq" id="WP_127803255.1">
    <property type="nucleotide sequence ID" value="NZ_SACY01000002.1"/>
</dbReference>
<evidence type="ECO:0000256" key="2">
    <source>
        <dbReference type="PIRSR" id="PIRSR005962-1"/>
    </source>
</evidence>
<comment type="cofactor">
    <cofactor evidence="2">
        <name>Mn(2+)</name>
        <dbReference type="ChEBI" id="CHEBI:29035"/>
    </cofactor>
    <text evidence="2">The Mn(2+) ion enhances activity.</text>
</comment>
<sequence length="397" mass="43488">MESLLQKIKSLSVQIAQQTVERRRHLHSHPELSFQEFETQKYVQAELSKMGIKSEKIANTGLVALIEGKNPSQKIVALRADMDALPIVESNEVSYKSQNPGVMHACGHDVHTSSLLSTAQILQSVKDDFEGTIKLLFQPAEEKAPGGASIMIKEGALENPRPAAILGQHVATNVPVGKVGFREGMYMASTDEIYITVIGKGGHGALPDLCIDPIVIASHIIVAMQQIISRNKNPKLPSVLTFGKIEGLGATNVIPDEVKIQGTFRAMDETWRADGLSKMKKLAEGMAEAMGGTAVFEVLKGYPFLQNNPELTRKMKQAAIDYMGAENVVDLDLWMAGEDFAFYTHHVDACFYRLGVRNEEKEIVNGVHTPNFDIDESALAHGPGLMAWLAIMELTNL</sequence>
<dbReference type="OrthoDB" id="9776731at2"/>
<dbReference type="Proteomes" id="UP000282832">
    <property type="component" value="Unassembled WGS sequence"/>
</dbReference>
<keyword evidence="2" id="KW-0464">Manganese</keyword>
<dbReference type="AlphaFoldDB" id="A0A437PUK6"/>
<dbReference type="PIRSF" id="PIRSF005962">
    <property type="entry name" value="Pept_M20D_amidohydro"/>
    <property type="match status" value="1"/>
</dbReference>
<organism evidence="4 5">
    <name type="scientific">Sandaracinomonas limnophila</name>
    <dbReference type="NCBI Taxonomy" id="1862386"/>
    <lineage>
        <taxon>Bacteria</taxon>
        <taxon>Pseudomonadati</taxon>
        <taxon>Bacteroidota</taxon>
        <taxon>Cytophagia</taxon>
        <taxon>Cytophagales</taxon>
        <taxon>Flectobacillaceae</taxon>
        <taxon>Sandaracinomonas</taxon>
    </lineage>
</organism>
<keyword evidence="2" id="KW-0479">Metal-binding</keyword>
<dbReference type="GO" id="GO:0019877">
    <property type="term" value="P:diaminopimelate biosynthetic process"/>
    <property type="evidence" value="ECO:0007669"/>
    <property type="project" value="UniProtKB-ARBA"/>
</dbReference>
<feature type="binding site" evidence="2">
    <location>
        <position position="142"/>
    </location>
    <ligand>
        <name>Mn(2+)</name>
        <dbReference type="ChEBI" id="CHEBI:29035"/>
        <label>2</label>
    </ligand>
</feature>
<keyword evidence="1 4" id="KW-0378">Hydrolase</keyword>
<dbReference type="Gene3D" id="3.30.70.360">
    <property type="match status" value="1"/>
</dbReference>
<evidence type="ECO:0000259" key="3">
    <source>
        <dbReference type="Pfam" id="PF07687"/>
    </source>
</evidence>
<dbReference type="PANTHER" id="PTHR11014">
    <property type="entry name" value="PEPTIDASE M20 FAMILY MEMBER"/>
    <property type="match status" value="1"/>
</dbReference>
<dbReference type="Pfam" id="PF01546">
    <property type="entry name" value="Peptidase_M20"/>
    <property type="match status" value="1"/>
</dbReference>
<dbReference type="GO" id="GO:0050118">
    <property type="term" value="F:N-acetyldiaminopimelate deacetylase activity"/>
    <property type="evidence" value="ECO:0007669"/>
    <property type="project" value="UniProtKB-ARBA"/>
</dbReference>
<dbReference type="SUPFAM" id="SSF53187">
    <property type="entry name" value="Zn-dependent exopeptidases"/>
    <property type="match status" value="1"/>
</dbReference>
<feature type="binding site" evidence="2">
    <location>
        <position position="169"/>
    </location>
    <ligand>
        <name>Mn(2+)</name>
        <dbReference type="ChEBI" id="CHEBI:29035"/>
        <label>2</label>
    </ligand>
</feature>
<feature type="binding site" evidence="2">
    <location>
        <position position="368"/>
    </location>
    <ligand>
        <name>Mn(2+)</name>
        <dbReference type="ChEBI" id="CHEBI:29035"/>
        <label>2</label>
    </ligand>
</feature>
<dbReference type="PANTHER" id="PTHR11014:SF63">
    <property type="entry name" value="METALLOPEPTIDASE, PUTATIVE (AFU_ORTHOLOGUE AFUA_6G09600)-RELATED"/>
    <property type="match status" value="1"/>
</dbReference>
<keyword evidence="5" id="KW-1185">Reference proteome</keyword>
<proteinExistence type="predicted"/>
<dbReference type="InterPro" id="IPR017439">
    <property type="entry name" value="Amidohydrolase"/>
</dbReference>
<protein>
    <submittedName>
        <fullName evidence="4">Amidohydrolase</fullName>
    </submittedName>
</protein>
<name>A0A437PUK6_9BACT</name>
<dbReference type="CDD" id="cd03886">
    <property type="entry name" value="M20_Acy1"/>
    <property type="match status" value="1"/>
</dbReference>
<comment type="caution">
    <text evidence="4">The sequence shown here is derived from an EMBL/GenBank/DDBJ whole genome shotgun (WGS) entry which is preliminary data.</text>
</comment>
<gene>
    <name evidence="4" type="ORF">EOJ36_05770</name>
</gene>
<feature type="binding site" evidence="2">
    <location>
        <position position="106"/>
    </location>
    <ligand>
        <name>Mn(2+)</name>
        <dbReference type="ChEBI" id="CHEBI:29035"/>
        <label>2</label>
    </ligand>
</feature>
<dbReference type="GO" id="GO:0046872">
    <property type="term" value="F:metal ion binding"/>
    <property type="evidence" value="ECO:0007669"/>
    <property type="project" value="UniProtKB-KW"/>
</dbReference>
<dbReference type="NCBIfam" id="TIGR01891">
    <property type="entry name" value="amidohydrolases"/>
    <property type="match status" value="1"/>
</dbReference>
<dbReference type="InterPro" id="IPR002933">
    <property type="entry name" value="Peptidase_M20"/>
</dbReference>
<accession>A0A437PUK6</accession>
<dbReference type="InterPro" id="IPR011650">
    <property type="entry name" value="Peptidase_M20_dimer"/>
</dbReference>
<dbReference type="Gene3D" id="3.40.630.10">
    <property type="entry name" value="Zn peptidases"/>
    <property type="match status" value="1"/>
</dbReference>
<reference evidence="4 5" key="1">
    <citation type="submission" date="2019-01" db="EMBL/GenBank/DDBJ databases">
        <authorList>
            <person name="Chen W.-M."/>
        </authorList>
    </citation>
    <scope>NUCLEOTIDE SEQUENCE [LARGE SCALE GENOMIC DNA]</scope>
    <source>
        <strain evidence="4 5">FSY-15</strain>
    </source>
</reference>
<dbReference type="SUPFAM" id="SSF55031">
    <property type="entry name" value="Bacterial exopeptidase dimerisation domain"/>
    <property type="match status" value="1"/>
</dbReference>
<evidence type="ECO:0000313" key="5">
    <source>
        <dbReference type="Proteomes" id="UP000282832"/>
    </source>
</evidence>